<reference evidence="2 3" key="1">
    <citation type="submission" date="2024-09" db="EMBL/GenBank/DDBJ databases">
        <authorList>
            <person name="Sun Q."/>
            <person name="Mori K."/>
        </authorList>
    </citation>
    <scope>NUCLEOTIDE SEQUENCE [LARGE SCALE GENOMIC DNA]</scope>
    <source>
        <strain evidence="2 3">CCM 7468</strain>
    </source>
</reference>
<evidence type="ECO:0000256" key="1">
    <source>
        <dbReference type="SAM" id="MobiDB-lite"/>
    </source>
</evidence>
<name>A0ABV6IL07_9PROT</name>
<organism evidence="2 3">
    <name type="scientific">Muricoccus vinaceus</name>
    <dbReference type="NCBI Taxonomy" id="424704"/>
    <lineage>
        <taxon>Bacteria</taxon>
        <taxon>Pseudomonadati</taxon>
        <taxon>Pseudomonadota</taxon>
        <taxon>Alphaproteobacteria</taxon>
        <taxon>Acetobacterales</taxon>
        <taxon>Roseomonadaceae</taxon>
        <taxon>Muricoccus</taxon>
    </lineage>
</organism>
<protein>
    <submittedName>
        <fullName evidence="2">Uncharacterized protein</fullName>
    </submittedName>
</protein>
<dbReference type="Proteomes" id="UP001589789">
    <property type="component" value="Unassembled WGS sequence"/>
</dbReference>
<keyword evidence="3" id="KW-1185">Reference proteome</keyword>
<accession>A0ABV6IL07</accession>
<comment type="caution">
    <text evidence="2">The sequence shown here is derived from an EMBL/GenBank/DDBJ whole genome shotgun (WGS) entry which is preliminary data.</text>
</comment>
<gene>
    <name evidence="2" type="ORF">ACFFIC_01920</name>
</gene>
<proteinExistence type="predicted"/>
<dbReference type="RefSeq" id="WP_377048344.1">
    <property type="nucleotide sequence ID" value="NZ_JBHLVZ010000002.1"/>
</dbReference>
<dbReference type="EMBL" id="JBHLVZ010000002">
    <property type="protein sequence ID" value="MFC0384304.1"/>
    <property type="molecule type" value="Genomic_DNA"/>
</dbReference>
<evidence type="ECO:0000313" key="3">
    <source>
        <dbReference type="Proteomes" id="UP001589789"/>
    </source>
</evidence>
<evidence type="ECO:0000313" key="2">
    <source>
        <dbReference type="EMBL" id="MFC0384304.1"/>
    </source>
</evidence>
<feature type="region of interest" description="Disordered" evidence="1">
    <location>
        <begin position="83"/>
        <end position="104"/>
    </location>
</feature>
<sequence length="104" mass="11112">MTYDHLYKPEPCSAWPVHELRAVGGAYREAGGRGLDGAACLDAAVAAYLAAGGGQHGAERAVRDMIASLSREQGDWLWGPAQAWRDRHAPAAPEPAWAETEDAQ</sequence>